<accession>A0A0E9WBG0</accession>
<reference evidence="1" key="2">
    <citation type="journal article" date="2015" name="Fish Shellfish Immunol.">
        <title>Early steps in the European eel (Anguilla anguilla)-Vibrio vulnificus interaction in the gills: Role of the RtxA13 toxin.</title>
        <authorList>
            <person name="Callol A."/>
            <person name="Pajuelo D."/>
            <person name="Ebbesson L."/>
            <person name="Teles M."/>
            <person name="MacKenzie S."/>
            <person name="Amaro C."/>
        </authorList>
    </citation>
    <scope>NUCLEOTIDE SEQUENCE</scope>
</reference>
<sequence length="35" mass="4269">MLEVLRRTCSLHIMVWRFFLFDLCLFSCEQSTQTN</sequence>
<name>A0A0E9WBG0_ANGAN</name>
<reference evidence="1" key="1">
    <citation type="submission" date="2014-11" db="EMBL/GenBank/DDBJ databases">
        <authorList>
            <person name="Amaro Gonzalez C."/>
        </authorList>
    </citation>
    <scope>NUCLEOTIDE SEQUENCE</scope>
</reference>
<protein>
    <submittedName>
        <fullName evidence="1">Uncharacterized protein</fullName>
    </submittedName>
</protein>
<dbReference type="EMBL" id="GBXM01021682">
    <property type="protein sequence ID" value="JAH86895.1"/>
    <property type="molecule type" value="Transcribed_RNA"/>
</dbReference>
<organism evidence="1">
    <name type="scientific">Anguilla anguilla</name>
    <name type="common">European freshwater eel</name>
    <name type="synonym">Muraena anguilla</name>
    <dbReference type="NCBI Taxonomy" id="7936"/>
    <lineage>
        <taxon>Eukaryota</taxon>
        <taxon>Metazoa</taxon>
        <taxon>Chordata</taxon>
        <taxon>Craniata</taxon>
        <taxon>Vertebrata</taxon>
        <taxon>Euteleostomi</taxon>
        <taxon>Actinopterygii</taxon>
        <taxon>Neopterygii</taxon>
        <taxon>Teleostei</taxon>
        <taxon>Anguilliformes</taxon>
        <taxon>Anguillidae</taxon>
        <taxon>Anguilla</taxon>
    </lineage>
</organism>
<dbReference type="AlphaFoldDB" id="A0A0E9WBG0"/>
<evidence type="ECO:0000313" key="1">
    <source>
        <dbReference type="EMBL" id="JAH86895.1"/>
    </source>
</evidence>
<proteinExistence type="predicted"/>